<name>A0A1I5SFS8_9SPHN</name>
<comment type="subcellular location">
    <subcellularLocation>
        <location evidence="1">Membrane</location>
        <topology evidence="1">Multi-pass membrane protein</topology>
    </subcellularLocation>
</comment>
<evidence type="ECO:0000313" key="14">
    <source>
        <dbReference type="Proteomes" id="UP000199586"/>
    </source>
</evidence>
<proteinExistence type="predicted"/>
<dbReference type="Pfam" id="PF02518">
    <property type="entry name" value="HATPase_c"/>
    <property type="match status" value="1"/>
</dbReference>
<dbReference type="Gene3D" id="1.20.120.620">
    <property type="entry name" value="Backbone structure of the membrane domain of e. Coli histidine kinase receptor kdpd"/>
    <property type="match status" value="1"/>
</dbReference>
<keyword evidence="10 11" id="KW-0472">Membrane</keyword>
<gene>
    <name evidence="13" type="ORF">SAMN04488241_105201</name>
</gene>
<feature type="transmembrane region" description="Helical" evidence="11">
    <location>
        <begin position="161"/>
        <end position="182"/>
    </location>
</feature>
<dbReference type="STRING" id="634430.SAMN04488241_105201"/>
<dbReference type="PROSITE" id="PS50109">
    <property type="entry name" value="HIS_KIN"/>
    <property type="match status" value="1"/>
</dbReference>
<accession>A0A1I5SFS8</accession>
<keyword evidence="3" id="KW-0808">Transferase</keyword>
<dbReference type="Proteomes" id="UP000199586">
    <property type="component" value="Unassembled WGS sequence"/>
</dbReference>
<dbReference type="SUPFAM" id="SSF55874">
    <property type="entry name" value="ATPase domain of HSP90 chaperone/DNA topoisomerase II/histidine kinase"/>
    <property type="match status" value="1"/>
</dbReference>
<evidence type="ECO:0000256" key="1">
    <source>
        <dbReference type="ARBA" id="ARBA00004141"/>
    </source>
</evidence>
<evidence type="ECO:0000256" key="7">
    <source>
        <dbReference type="ARBA" id="ARBA00022840"/>
    </source>
</evidence>
<dbReference type="GO" id="GO:0000160">
    <property type="term" value="P:phosphorelay signal transduction system"/>
    <property type="evidence" value="ECO:0007669"/>
    <property type="project" value="UniProtKB-KW"/>
</dbReference>
<evidence type="ECO:0000256" key="4">
    <source>
        <dbReference type="ARBA" id="ARBA00022692"/>
    </source>
</evidence>
<protein>
    <submittedName>
        <fullName evidence="13">Two-component sensor histidine kinase, contains HisKA and HATPase domains</fullName>
    </submittedName>
</protein>
<evidence type="ECO:0000256" key="3">
    <source>
        <dbReference type="ARBA" id="ARBA00022679"/>
    </source>
</evidence>
<dbReference type="PANTHER" id="PTHR43065">
    <property type="entry name" value="SENSOR HISTIDINE KINASE"/>
    <property type="match status" value="1"/>
</dbReference>
<keyword evidence="2" id="KW-0597">Phosphoprotein</keyword>
<keyword evidence="7" id="KW-0067">ATP-binding</keyword>
<organism evidence="13 14">
    <name type="scientific">Sphingomonas rubra</name>
    <dbReference type="NCBI Taxonomy" id="634430"/>
    <lineage>
        <taxon>Bacteria</taxon>
        <taxon>Pseudomonadati</taxon>
        <taxon>Pseudomonadota</taxon>
        <taxon>Alphaproteobacteria</taxon>
        <taxon>Sphingomonadales</taxon>
        <taxon>Sphingomonadaceae</taxon>
        <taxon>Sphingomonas</taxon>
    </lineage>
</organism>
<evidence type="ECO:0000256" key="2">
    <source>
        <dbReference type="ARBA" id="ARBA00022553"/>
    </source>
</evidence>
<sequence length="416" mass="44696">MIASASRSIGPGRDTTSTPALFDPISIKAVHVLDAYVPLSREQRNVTKSVQARNGIGMEGGSIAIASDRRRWTERLPIARDRPLLGSLTTIAIVALAWAARTIADPLLPPGFPYITFFPAVIVTSFLFGVWLGSASAILCGLLAWYFFIPPPNSFMLTGTTGIALCFYLFVVATDLALVHWMQNANRQLARERERSQSLAMTRELLFRELQHRISNNLQVAAALLSMQKRRLADADARAALEEASGRIALVGRISRRLYDPSGAAQPLLPFLEVLCRDVVEASGRDDVALTMQGDERLLLQPDAAVPTALIVAEAVANAIEHGFARERSGRIIVTVAGDGENGLAVTIDDDGHGLAENFDGNSTTSLGLQIATSLARGHGGGFALERRGGTRATLTLPPHLLGQPSTERLFATSGV</sequence>
<dbReference type="Gene3D" id="3.30.565.10">
    <property type="entry name" value="Histidine kinase-like ATPase, C-terminal domain"/>
    <property type="match status" value="1"/>
</dbReference>
<evidence type="ECO:0000256" key="10">
    <source>
        <dbReference type="ARBA" id="ARBA00023136"/>
    </source>
</evidence>
<keyword evidence="4 11" id="KW-0812">Transmembrane</keyword>
<dbReference type="InterPro" id="IPR011495">
    <property type="entry name" value="Sig_transdc_His_kin_sub2_dim/P"/>
</dbReference>
<dbReference type="InterPro" id="IPR003594">
    <property type="entry name" value="HATPase_dom"/>
</dbReference>
<evidence type="ECO:0000256" key="5">
    <source>
        <dbReference type="ARBA" id="ARBA00022741"/>
    </source>
</evidence>
<evidence type="ECO:0000256" key="9">
    <source>
        <dbReference type="ARBA" id="ARBA00023012"/>
    </source>
</evidence>
<evidence type="ECO:0000256" key="8">
    <source>
        <dbReference type="ARBA" id="ARBA00022989"/>
    </source>
</evidence>
<dbReference type="GO" id="GO:0005524">
    <property type="term" value="F:ATP binding"/>
    <property type="evidence" value="ECO:0007669"/>
    <property type="project" value="UniProtKB-KW"/>
</dbReference>
<dbReference type="InterPro" id="IPR005467">
    <property type="entry name" value="His_kinase_dom"/>
</dbReference>
<feature type="transmembrane region" description="Helical" evidence="11">
    <location>
        <begin position="116"/>
        <end position="149"/>
    </location>
</feature>
<keyword evidence="6 13" id="KW-0418">Kinase</keyword>
<keyword evidence="9" id="KW-0902">Two-component regulatory system</keyword>
<feature type="domain" description="Histidine kinase" evidence="12">
    <location>
        <begin position="311"/>
        <end position="401"/>
    </location>
</feature>
<keyword evidence="8 11" id="KW-1133">Transmembrane helix</keyword>
<dbReference type="InterPro" id="IPR036890">
    <property type="entry name" value="HATPase_C_sf"/>
</dbReference>
<dbReference type="GO" id="GO:0016301">
    <property type="term" value="F:kinase activity"/>
    <property type="evidence" value="ECO:0007669"/>
    <property type="project" value="UniProtKB-KW"/>
</dbReference>
<dbReference type="InterPro" id="IPR038318">
    <property type="entry name" value="KdpD_sf"/>
</dbReference>
<keyword evidence="14" id="KW-1185">Reference proteome</keyword>
<dbReference type="InterPro" id="IPR025201">
    <property type="entry name" value="KdpD_TM"/>
</dbReference>
<evidence type="ECO:0000256" key="6">
    <source>
        <dbReference type="ARBA" id="ARBA00022777"/>
    </source>
</evidence>
<evidence type="ECO:0000313" key="13">
    <source>
        <dbReference type="EMBL" id="SFP69562.1"/>
    </source>
</evidence>
<evidence type="ECO:0000259" key="12">
    <source>
        <dbReference type="PROSITE" id="PS50109"/>
    </source>
</evidence>
<evidence type="ECO:0000256" key="11">
    <source>
        <dbReference type="SAM" id="Phobius"/>
    </source>
</evidence>
<dbReference type="EMBL" id="FOXP01000005">
    <property type="protein sequence ID" value="SFP69562.1"/>
    <property type="molecule type" value="Genomic_DNA"/>
</dbReference>
<dbReference type="PANTHER" id="PTHR43065:SF23">
    <property type="entry name" value="SENSOR HISTIDINE KINASE PDTAS"/>
    <property type="match status" value="1"/>
</dbReference>
<dbReference type="Pfam" id="PF07568">
    <property type="entry name" value="HisKA_2"/>
    <property type="match status" value="1"/>
</dbReference>
<dbReference type="GO" id="GO:0016020">
    <property type="term" value="C:membrane"/>
    <property type="evidence" value="ECO:0007669"/>
    <property type="project" value="UniProtKB-SubCell"/>
</dbReference>
<dbReference type="AlphaFoldDB" id="A0A1I5SFS8"/>
<reference evidence="13 14" key="1">
    <citation type="submission" date="2016-10" db="EMBL/GenBank/DDBJ databases">
        <authorList>
            <person name="de Groot N.N."/>
        </authorList>
    </citation>
    <scope>NUCLEOTIDE SEQUENCE [LARGE SCALE GENOMIC DNA]</scope>
    <source>
        <strain evidence="13 14">CGMCC 1.9113</strain>
    </source>
</reference>
<dbReference type="Pfam" id="PF13493">
    <property type="entry name" value="DUF4118"/>
    <property type="match status" value="1"/>
</dbReference>
<feature type="transmembrane region" description="Helical" evidence="11">
    <location>
        <begin position="84"/>
        <end position="104"/>
    </location>
</feature>
<keyword evidence="5" id="KW-0547">Nucleotide-binding</keyword>
<dbReference type="SMART" id="SM00387">
    <property type="entry name" value="HATPase_c"/>
    <property type="match status" value="1"/>
</dbReference>